<dbReference type="RefSeq" id="WP_136337246.1">
    <property type="nucleotide sequence ID" value="NZ_SSMD01000001.1"/>
</dbReference>
<feature type="chain" id="PRO_5020490325" description="Arginine transporter" evidence="1">
    <location>
        <begin position="25"/>
        <end position="103"/>
    </location>
</feature>
<name>A0A4S3MCL1_9RHOB</name>
<accession>A0A4S3MCL1</accession>
<dbReference type="Proteomes" id="UP000306113">
    <property type="component" value="Unassembled WGS sequence"/>
</dbReference>
<evidence type="ECO:0000313" key="2">
    <source>
        <dbReference type="EMBL" id="THD76302.1"/>
    </source>
</evidence>
<gene>
    <name evidence="2" type="ORF">E7681_00220</name>
</gene>
<organism evidence="2 3">
    <name type="scientific">Thalassobius vesicularis</name>
    <dbReference type="NCBI Taxonomy" id="1294297"/>
    <lineage>
        <taxon>Bacteria</taxon>
        <taxon>Pseudomonadati</taxon>
        <taxon>Pseudomonadota</taxon>
        <taxon>Alphaproteobacteria</taxon>
        <taxon>Rhodobacterales</taxon>
        <taxon>Roseobacteraceae</taxon>
        <taxon>Thalassovita</taxon>
    </lineage>
</organism>
<keyword evidence="1" id="KW-0732">Signal</keyword>
<evidence type="ECO:0000256" key="1">
    <source>
        <dbReference type="SAM" id="SignalP"/>
    </source>
</evidence>
<keyword evidence="3" id="KW-1185">Reference proteome</keyword>
<reference evidence="2 3" key="1">
    <citation type="submission" date="2019-04" db="EMBL/GenBank/DDBJ databases">
        <title>Draft genome sequence of Youngimonas vesicularis.</title>
        <authorList>
            <person name="Hameed A."/>
        </authorList>
    </citation>
    <scope>NUCLEOTIDE SEQUENCE [LARGE SCALE GENOMIC DNA]</scope>
    <source>
        <strain evidence="2 3">CC-AMW-E</strain>
    </source>
</reference>
<dbReference type="OrthoDB" id="7659053at2"/>
<protein>
    <recommendedName>
        <fullName evidence="4">Arginine transporter</fullName>
    </recommendedName>
</protein>
<evidence type="ECO:0000313" key="3">
    <source>
        <dbReference type="Proteomes" id="UP000306113"/>
    </source>
</evidence>
<proteinExistence type="predicted"/>
<comment type="caution">
    <text evidence="2">The sequence shown here is derived from an EMBL/GenBank/DDBJ whole genome shotgun (WGS) entry which is preliminary data.</text>
</comment>
<evidence type="ECO:0008006" key="4">
    <source>
        <dbReference type="Google" id="ProtNLM"/>
    </source>
</evidence>
<feature type="signal peptide" evidence="1">
    <location>
        <begin position="1"/>
        <end position="24"/>
    </location>
</feature>
<sequence length="103" mass="11192">MKSLFASLSLACCTVLVSHSPAAAGLIEQACLTSARQSASGQLCGCIQRVADQTLTSQDQRIAARFFEDPHRAQEIRQSVNTRHEAFWERYKEFGASAAAACN</sequence>
<dbReference type="EMBL" id="SSMD01000001">
    <property type="protein sequence ID" value="THD76302.1"/>
    <property type="molecule type" value="Genomic_DNA"/>
</dbReference>
<dbReference type="AlphaFoldDB" id="A0A4S3MCL1"/>